<evidence type="ECO:0000313" key="1">
    <source>
        <dbReference type="EMBL" id="KAF2728313.1"/>
    </source>
</evidence>
<gene>
    <name evidence="1" type="ORF">EJ04DRAFT_101798</name>
</gene>
<dbReference type="EMBL" id="ML996285">
    <property type="protein sequence ID" value="KAF2728313.1"/>
    <property type="molecule type" value="Genomic_DNA"/>
</dbReference>
<comment type="caution">
    <text evidence="1">The sequence shown here is derived from an EMBL/GenBank/DDBJ whole genome shotgun (WGS) entry which is preliminary data.</text>
</comment>
<sequence length="87" mass="9715">MGRARLVMMYTSTHAWGGCSIVIKRFGETYFLSLSLTIQLSALCRLASDAMQCTQYDFTQPHSFPHAQFAPTLLPYRAAPLLGISRT</sequence>
<protein>
    <submittedName>
        <fullName evidence="1">Uncharacterized protein</fullName>
    </submittedName>
</protein>
<dbReference type="Proteomes" id="UP000799444">
    <property type="component" value="Unassembled WGS sequence"/>
</dbReference>
<reference evidence="1" key="1">
    <citation type="journal article" date="2020" name="Stud. Mycol.">
        <title>101 Dothideomycetes genomes: a test case for predicting lifestyles and emergence of pathogens.</title>
        <authorList>
            <person name="Haridas S."/>
            <person name="Albert R."/>
            <person name="Binder M."/>
            <person name="Bloem J."/>
            <person name="Labutti K."/>
            <person name="Salamov A."/>
            <person name="Andreopoulos B."/>
            <person name="Baker S."/>
            <person name="Barry K."/>
            <person name="Bills G."/>
            <person name="Bluhm B."/>
            <person name="Cannon C."/>
            <person name="Castanera R."/>
            <person name="Culley D."/>
            <person name="Daum C."/>
            <person name="Ezra D."/>
            <person name="Gonzalez J."/>
            <person name="Henrissat B."/>
            <person name="Kuo A."/>
            <person name="Liang C."/>
            <person name="Lipzen A."/>
            <person name="Lutzoni F."/>
            <person name="Magnuson J."/>
            <person name="Mondo S."/>
            <person name="Nolan M."/>
            <person name="Ohm R."/>
            <person name="Pangilinan J."/>
            <person name="Park H.-J."/>
            <person name="Ramirez L."/>
            <person name="Alfaro M."/>
            <person name="Sun H."/>
            <person name="Tritt A."/>
            <person name="Yoshinaga Y."/>
            <person name="Zwiers L.-H."/>
            <person name="Turgeon B."/>
            <person name="Goodwin S."/>
            <person name="Spatafora J."/>
            <person name="Crous P."/>
            <person name="Grigoriev I."/>
        </authorList>
    </citation>
    <scope>NUCLEOTIDE SEQUENCE</scope>
    <source>
        <strain evidence="1">CBS 125425</strain>
    </source>
</reference>
<dbReference type="AlphaFoldDB" id="A0A9P4QJ88"/>
<accession>A0A9P4QJ88</accession>
<organism evidence="1 2">
    <name type="scientific">Polyplosphaeria fusca</name>
    <dbReference type="NCBI Taxonomy" id="682080"/>
    <lineage>
        <taxon>Eukaryota</taxon>
        <taxon>Fungi</taxon>
        <taxon>Dikarya</taxon>
        <taxon>Ascomycota</taxon>
        <taxon>Pezizomycotina</taxon>
        <taxon>Dothideomycetes</taxon>
        <taxon>Pleosporomycetidae</taxon>
        <taxon>Pleosporales</taxon>
        <taxon>Tetraplosphaeriaceae</taxon>
        <taxon>Polyplosphaeria</taxon>
    </lineage>
</organism>
<name>A0A9P4QJ88_9PLEO</name>
<evidence type="ECO:0000313" key="2">
    <source>
        <dbReference type="Proteomes" id="UP000799444"/>
    </source>
</evidence>
<keyword evidence="2" id="KW-1185">Reference proteome</keyword>
<dbReference type="PROSITE" id="PS51257">
    <property type="entry name" value="PROKAR_LIPOPROTEIN"/>
    <property type="match status" value="1"/>
</dbReference>
<proteinExistence type="predicted"/>